<comment type="caution">
    <text evidence="2">The sequence shown here is derived from an EMBL/GenBank/DDBJ whole genome shotgun (WGS) entry which is preliminary data.</text>
</comment>
<reference evidence="2" key="1">
    <citation type="submission" date="2022-12" db="EMBL/GenBank/DDBJ databases">
        <title>Bacterial isolates from different developmental stages of Nematostella vectensis.</title>
        <authorList>
            <person name="Fraune S."/>
        </authorList>
    </citation>
    <scope>NUCLEOTIDE SEQUENCE</scope>
    <source>
        <strain evidence="2">G21630-S1</strain>
    </source>
</reference>
<evidence type="ECO:0000313" key="2">
    <source>
        <dbReference type="EMBL" id="MCZ4280055.1"/>
    </source>
</evidence>
<dbReference type="RefSeq" id="WP_269422248.1">
    <property type="nucleotide sequence ID" value="NZ_JAPWGY010000001.1"/>
</dbReference>
<feature type="compositionally biased region" description="Basic and acidic residues" evidence="1">
    <location>
        <begin position="21"/>
        <end position="44"/>
    </location>
</feature>
<name>A0ABT4LG32_9PROT</name>
<sequence>MNKAPETDTTPENTSAVADTPEQKELAERTRQRLDREAKALRENLRKRKSQMRERK</sequence>
<dbReference type="EMBL" id="JAPWGY010000001">
    <property type="protein sequence ID" value="MCZ4280055.1"/>
    <property type="molecule type" value="Genomic_DNA"/>
</dbReference>
<proteinExistence type="predicted"/>
<evidence type="ECO:0000256" key="1">
    <source>
        <dbReference type="SAM" id="MobiDB-lite"/>
    </source>
</evidence>
<feature type="compositionally biased region" description="Polar residues" evidence="1">
    <location>
        <begin position="7"/>
        <end position="17"/>
    </location>
</feature>
<organism evidence="2 3">
    <name type="scientific">Kiloniella laminariae</name>
    <dbReference type="NCBI Taxonomy" id="454162"/>
    <lineage>
        <taxon>Bacteria</taxon>
        <taxon>Pseudomonadati</taxon>
        <taxon>Pseudomonadota</taxon>
        <taxon>Alphaproteobacteria</taxon>
        <taxon>Rhodospirillales</taxon>
        <taxon>Kiloniellaceae</taxon>
        <taxon>Kiloniella</taxon>
    </lineage>
</organism>
<feature type="region of interest" description="Disordered" evidence="1">
    <location>
        <begin position="1"/>
        <end position="56"/>
    </location>
</feature>
<accession>A0ABT4LG32</accession>
<evidence type="ECO:0000313" key="3">
    <source>
        <dbReference type="Proteomes" id="UP001069802"/>
    </source>
</evidence>
<protein>
    <recommendedName>
        <fullName evidence="4">Transcriptional regulator</fullName>
    </recommendedName>
</protein>
<keyword evidence="3" id="KW-1185">Reference proteome</keyword>
<dbReference type="Proteomes" id="UP001069802">
    <property type="component" value="Unassembled WGS sequence"/>
</dbReference>
<gene>
    <name evidence="2" type="ORF">O4H49_04655</name>
</gene>
<evidence type="ECO:0008006" key="4">
    <source>
        <dbReference type="Google" id="ProtNLM"/>
    </source>
</evidence>